<evidence type="ECO:0000313" key="3">
    <source>
        <dbReference type="EMBL" id="BBI21382.1"/>
    </source>
</evidence>
<dbReference type="Pfam" id="PF13462">
    <property type="entry name" value="Thioredoxin_4"/>
    <property type="match status" value="1"/>
</dbReference>
<dbReference type="Gene3D" id="3.40.30.10">
    <property type="entry name" value="Glutaredoxin"/>
    <property type="match status" value="1"/>
</dbReference>
<accession>A0A3T1CK98</accession>
<evidence type="ECO:0000259" key="2">
    <source>
        <dbReference type="Pfam" id="PF13462"/>
    </source>
</evidence>
<evidence type="ECO:0000256" key="1">
    <source>
        <dbReference type="SAM" id="SignalP"/>
    </source>
</evidence>
<proteinExistence type="predicted"/>
<dbReference type="InterPro" id="IPR036249">
    <property type="entry name" value="Thioredoxin-like_sf"/>
</dbReference>
<feature type="domain" description="Thioredoxin-like fold" evidence="2">
    <location>
        <begin position="43"/>
        <end position="229"/>
    </location>
</feature>
<protein>
    <submittedName>
        <fullName evidence="3">DSBA oxidoreductase</fullName>
    </submittedName>
</protein>
<dbReference type="AlphaFoldDB" id="A0A3T1CK98"/>
<keyword evidence="1" id="KW-0732">Signal</keyword>
<sequence>MKMKTAVMGAFALTGAGALALAANAQDRMILPGANWATMQDETEGGHRFGNPEAKVKLVEFMSYTCSLCATFARQGDSAIRLAYVPTGRISYEIRHLIRDPVDLTAALLTHCGEPQKFAGNHEAIMYRYEDWMAKVQKSTQAQRSRWQFGSHSARFQAIASDLDFYDIMQGRGYTRSQIDACLSDEAKAQAMAEQSAADIAKYGLPGTPSFVLDGELLEGTHNWPALEKRLSSVVIAD</sequence>
<name>A0A3T1CK98_9SPHN</name>
<reference evidence="3 4" key="1">
    <citation type="submission" date="2019-01" db="EMBL/GenBank/DDBJ databases">
        <title>Complete genome sequence of Erythrobacter flavus KJ5.</title>
        <authorList>
            <person name="Kanesaki Y."/>
            <person name="Brotosudarmo T."/>
            <person name="Moriuchi R."/>
            <person name="Awai K."/>
        </authorList>
    </citation>
    <scope>NUCLEOTIDE SEQUENCE [LARGE SCALE GENOMIC DNA]</scope>
    <source>
        <strain evidence="3 4">KJ5</strain>
    </source>
</reference>
<dbReference type="EMBL" id="AP019389">
    <property type="protein sequence ID" value="BBI21382.1"/>
    <property type="molecule type" value="Genomic_DNA"/>
</dbReference>
<organism evidence="3 4">
    <name type="scientific">Qipengyuania flava</name>
    <dbReference type="NCBI Taxonomy" id="192812"/>
    <lineage>
        <taxon>Bacteria</taxon>
        <taxon>Pseudomonadati</taxon>
        <taxon>Pseudomonadota</taxon>
        <taxon>Alphaproteobacteria</taxon>
        <taxon>Sphingomonadales</taxon>
        <taxon>Erythrobacteraceae</taxon>
        <taxon>Qipengyuania</taxon>
    </lineage>
</organism>
<feature type="chain" id="PRO_5019073109" evidence="1">
    <location>
        <begin position="26"/>
        <end position="238"/>
    </location>
</feature>
<dbReference type="InterPro" id="IPR012336">
    <property type="entry name" value="Thioredoxin-like_fold"/>
</dbReference>
<dbReference type="SUPFAM" id="SSF52833">
    <property type="entry name" value="Thioredoxin-like"/>
    <property type="match status" value="1"/>
</dbReference>
<evidence type="ECO:0000313" key="4">
    <source>
        <dbReference type="Proteomes" id="UP000290057"/>
    </source>
</evidence>
<dbReference type="Gene3D" id="1.10.40.110">
    <property type="match status" value="1"/>
</dbReference>
<gene>
    <name evidence="3" type="ORF">EKJ_22290</name>
</gene>
<feature type="signal peptide" evidence="1">
    <location>
        <begin position="1"/>
        <end position="25"/>
    </location>
</feature>
<dbReference type="Proteomes" id="UP000290057">
    <property type="component" value="Chromosome"/>
</dbReference>
<keyword evidence="4" id="KW-1185">Reference proteome</keyword>